<evidence type="ECO:0000313" key="1">
    <source>
        <dbReference type="EMBL" id="GJS66387.1"/>
    </source>
</evidence>
<reference evidence="1" key="1">
    <citation type="journal article" date="2022" name="Int. J. Mol. Sci.">
        <title>Draft Genome of Tanacetum Coccineum: Genomic Comparison of Closely Related Tanacetum-Family Plants.</title>
        <authorList>
            <person name="Yamashiro T."/>
            <person name="Shiraishi A."/>
            <person name="Nakayama K."/>
            <person name="Satake H."/>
        </authorList>
    </citation>
    <scope>NUCLEOTIDE SEQUENCE</scope>
</reference>
<accession>A0ABQ4XNK4</accession>
<gene>
    <name evidence="1" type="ORF">Tco_0680951</name>
</gene>
<evidence type="ECO:0000313" key="2">
    <source>
        <dbReference type="Proteomes" id="UP001151760"/>
    </source>
</evidence>
<name>A0ABQ4XNK4_9ASTR</name>
<comment type="caution">
    <text evidence="1">The sequence shown here is derived from an EMBL/GenBank/DDBJ whole genome shotgun (WGS) entry which is preliminary data.</text>
</comment>
<keyword evidence="2" id="KW-1185">Reference proteome</keyword>
<sequence>MTFKVLLHHYGRFTSPPHREFVDELIATIDPVDIDTFSANQVKLILTNYVGYDKNSPTFIYIKKPNCSLDSGLVPFEDAIQERDTILMYTHHNRLHVYVSRVELSPLFVAELLCDETNKRENQGKPSCVVLAGKLQIFVAHTPIDLSTVLIPNDGSFEKSLAGVISEETKIKLEESLKYLHQMQKRKNKKFDYYGLWGELENVRLTVLMKLQEAIDEEAILEEQILALMHRFADRFTDRRIEINNLMVLQDHALVDYGKYALGCMTVEDMKNV</sequence>
<proteinExistence type="predicted"/>
<dbReference type="EMBL" id="BQNB010009644">
    <property type="protein sequence ID" value="GJS66387.1"/>
    <property type="molecule type" value="Genomic_DNA"/>
</dbReference>
<reference evidence="1" key="2">
    <citation type="submission" date="2022-01" db="EMBL/GenBank/DDBJ databases">
        <authorList>
            <person name="Yamashiro T."/>
            <person name="Shiraishi A."/>
            <person name="Satake H."/>
            <person name="Nakayama K."/>
        </authorList>
    </citation>
    <scope>NUCLEOTIDE SEQUENCE</scope>
</reference>
<dbReference type="Proteomes" id="UP001151760">
    <property type="component" value="Unassembled WGS sequence"/>
</dbReference>
<organism evidence="1 2">
    <name type="scientific">Tanacetum coccineum</name>
    <dbReference type="NCBI Taxonomy" id="301880"/>
    <lineage>
        <taxon>Eukaryota</taxon>
        <taxon>Viridiplantae</taxon>
        <taxon>Streptophyta</taxon>
        <taxon>Embryophyta</taxon>
        <taxon>Tracheophyta</taxon>
        <taxon>Spermatophyta</taxon>
        <taxon>Magnoliopsida</taxon>
        <taxon>eudicotyledons</taxon>
        <taxon>Gunneridae</taxon>
        <taxon>Pentapetalae</taxon>
        <taxon>asterids</taxon>
        <taxon>campanulids</taxon>
        <taxon>Asterales</taxon>
        <taxon>Asteraceae</taxon>
        <taxon>Asteroideae</taxon>
        <taxon>Anthemideae</taxon>
        <taxon>Anthemidinae</taxon>
        <taxon>Tanacetum</taxon>
    </lineage>
</organism>
<protein>
    <submittedName>
        <fullName evidence="1">Uncharacterized protein</fullName>
    </submittedName>
</protein>